<comment type="subunit">
    <text evidence="6">Homotetramer.</text>
</comment>
<dbReference type="Pfam" id="PF21089">
    <property type="entry name" value="PKS_DH_N"/>
    <property type="match status" value="2"/>
</dbReference>
<dbReference type="SUPFAM" id="SSF53383">
    <property type="entry name" value="PLP-dependent transferases"/>
    <property type="match status" value="1"/>
</dbReference>
<dbReference type="Pfam" id="PF22336">
    <property type="entry name" value="RhiE-like_linker"/>
    <property type="match status" value="1"/>
</dbReference>
<feature type="domain" description="PKS/mFAS DH" evidence="18">
    <location>
        <begin position="1573"/>
        <end position="1860"/>
    </location>
</feature>
<evidence type="ECO:0000256" key="13">
    <source>
        <dbReference type="ARBA" id="ARBA00023268"/>
    </source>
</evidence>
<evidence type="ECO:0000256" key="15">
    <source>
        <dbReference type="SAM" id="MobiDB-lite"/>
    </source>
</evidence>
<dbReference type="CDD" id="cd02440">
    <property type="entry name" value="AdoMet_MTases"/>
    <property type="match status" value="1"/>
</dbReference>
<evidence type="ECO:0000256" key="10">
    <source>
        <dbReference type="ARBA" id="ARBA00022679"/>
    </source>
</evidence>
<feature type="active site" description="Proton acceptor; for dehydratase activity" evidence="14">
    <location>
        <position position="3172"/>
    </location>
</feature>
<feature type="domain" description="Carrier" evidence="16">
    <location>
        <begin position="2375"/>
        <end position="2457"/>
    </location>
</feature>
<comment type="caution">
    <text evidence="19">The sequence shown here is derived from an EMBL/GenBank/DDBJ whole genome shotgun (WGS) entry which is preliminary data.</text>
</comment>
<feature type="domain" description="PKS/mFAS DH" evidence="18">
    <location>
        <begin position="3143"/>
        <end position="3425"/>
    </location>
</feature>
<feature type="region of interest" description="Disordered" evidence="15">
    <location>
        <begin position="4523"/>
        <end position="4544"/>
    </location>
</feature>
<feature type="domain" description="Carrier" evidence="16">
    <location>
        <begin position="4442"/>
        <end position="4519"/>
    </location>
</feature>
<dbReference type="InterPro" id="IPR016039">
    <property type="entry name" value="Thiolase-like"/>
</dbReference>
<keyword evidence="8" id="KW-0963">Cytoplasm</keyword>
<evidence type="ECO:0000259" key="16">
    <source>
        <dbReference type="PROSITE" id="PS50075"/>
    </source>
</evidence>
<keyword evidence="10" id="KW-0808">Transferase</keyword>
<dbReference type="InterPro" id="IPR013968">
    <property type="entry name" value="PKS_KR"/>
</dbReference>
<dbReference type="PROSITE" id="PS52004">
    <property type="entry name" value="KS3_2"/>
    <property type="match status" value="3"/>
</dbReference>
<dbReference type="SMART" id="SM01294">
    <property type="entry name" value="PKS_PP_betabranch"/>
    <property type="match status" value="2"/>
</dbReference>
<dbReference type="CDD" id="cd00833">
    <property type="entry name" value="PKS"/>
    <property type="match status" value="3"/>
</dbReference>
<dbReference type="InterPro" id="IPR014030">
    <property type="entry name" value="Ketoacyl_synth_N"/>
</dbReference>
<feature type="region of interest" description="Disordered" evidence="15">
    <location>
        <begin position="4284"/>
        <end position="4319"/>
    </location>
</feature>
<dbReference type="InterPro" id="IPR054514">
    <property type="entry name" value="RhiE-like_linker"/>
</dbReference>
<evidence type="ECO:0000256" key="11">
    <source>
        <dbReference type="ARBA" id="ARBA00022737"/>
    </source>
</evidence>
<dbReference type="InterPro" id="IPR020807">
    <property type="entry name" value="PKS_DH"/>
</dbReference>
<feature type="domain" description="Ketosynthase family 3 (KS3)" evidence="17">
    <location>
        <begin position="4580"/>
        <end position="4998"/>
    </location>
</feature>
<evidence type="ECO:0000256" key="14">
    <source>
        <dbReference type="PROSITE-ProRule" id="PRU01363"/>
    </source>
</evidence>
<dbReference type="Gene3D" id="3.40.50.150">
    <property type="entry name" value="Vaccinia Virus protein VP39"/>
    <property type="match status" value="1"/>
</dbReference>
<feature type="active site" description="Proton acceptor; for dehydratase activity" evidence="14">
    <location>
        <position position="1602"/>
    </location>
</feature>
<dbReference type="SUPFAM" id="SSF53335">
    <property type="entry name" value="S-adenosyl-L-methionine-dependent methyltransferases"/>
    <property type="match status" value="1"/>
</dbReference>
<keyword evidence="9" id="KW-0597">Phosphoprotein</keyword>
<proteinExistence type="inferred from homology"/>
<dbReference type="Pfam" id="PF09924">
    <property type="entry name" value="LPG_synthase_C"/>
    <property type="match status" value="1"/>
</dbReference>
<feature type="region of interest" description="C-terminal hotdog fold" evidence="14">
    <location>
        <begin position="1710"/>
        <end position="1860"/>
    </location>
</feature>
<dbReference type="InterPro" id="IPR015421">
    <property type="entry name" value="PyrdxlP-dep_Trfase_major"/>
</dbReference>
<keyword evidence="20" id="KW-1185">Reference proteome</keyword>
<sequence>MKKQKLRTATDNLLKSIISEVSSIPTEQLDSGTPFLELGIDSFYVLKIIKKLEDVFGKLSKTLLFENFDINDLSQYFVENHEAVLLEKFASNKPANSAAKISSEAPSSVAKPINRQSELMQPIVISERLALADEHLGPLVQSIYDEHKGESSVSRGTRIIAPQLFIGADRQGYIHFSQYGQLVLAYAYTGPDSYFETIVNEFLVYSRKQNLEFNLLVNQHLRQIGSTNVTATPFGALQRVHGLQQFSLQGGKMRRLRYLVNKFEKAGECQTEEFIVGSNEQIAQQIVDVIDQWCSTRTQVNPLVHVARQEILDGTLDKQHRIFTTRINGDLQNVVIISPLSKKLNGYLMDLEFYPQDMPLGGLEYTIVEIIDVLIGEGCDLLSLGATLGPKLEEPDNKDDDVDGLLDNLREQNIFNDIGNLQFKNKFRPENNTIYLCREATNQNSESAIDVVMMIADPKRMQTLTTSQASHEEGSSQVEPAIQSAPKTAPQINAVNHLQSGAFDGRAELLSCHHFNPLAVNSKDVPIDLSTDSWAQLDPSVTEDHMQVLYQQLHRSNDLTATLKKIFPFSYFVLTESGRTAESVLCEAWQGTAKVLQNLLFPTWVFSEIQHGLNPVEIPHPHVFETGSNVLFAGGVDVPALKAQVLDAEDDIAFVVIEVSNNASGGLPVSLDELKTVKAFLTEHEVPLVMDATRIIENAIFVDAQKAGEKTDLWNTVHEILRCADAITVSLAKDFGVNTGGLIATNDQSLWHQLTKLTDAKGCGLDVIDKKLIAAALHSRSRIESLVAARMDAVVQISAALKEHNFPVQHTTGGHCIIVDVKQIPELQNFAYPVESFLAWLFLKTGIRAGSHSVGMQKHSRLKGLVRLAIPVGLSADSVQQIVDALMQFSQQLDTIPEITLNEQHNAEYQPGNKQYLLVKYHQVAGSGEDQLISEPVKQRPEPQTTNQNISQAIEVRPVDNRGTNSNDIAVVGVAGRYPKADNLAALWDNLLNGKDCITDLPMERVKKRLKSARPLNYRGGFVSDIDKFDSLFFNISPREAEMLDPQERLFLEVAYEAIEDAGYYPEILGEGEGPHKVGVYVGAVWAMFQMIGVDEKAHNNTVNPNSFLWSIANRVSYWMNLSGPSMTIDTACSSSLTSIYLAVEGILNGECTSAIAGGVNLDLHQSKQEILVSGGTMSEDGYCRSFGEGANGYVAGEGIGAIYLKPLAQAEQDNDNIHGVIKSVVVNHGGRSGGYTVPNPKAQSGLVLDALKRGGVDARTIGYIEAHGTGTELGDPIEITGLTQAFADYNVEQQSCSVGSVKSNIGHLEAAAGIVGVCKVLLQMRHQTLVPSLHSSTLNEFIEFESTPFVVQQQAESWLPKEIDGITYPLRAGISSFGAGGANAHIIVESYQATDLPVDLSDDRDLYVFPISARSEPQLKDVARRLKQHVENQNGTDPNNVAYTLQLRRKSFDHRAVVLASDINELAERLGLLLADEASPFIISGVVKSTQGISGVLDGTEQQSFAQMLYDKYDPFKLAQLWAEGFLQDWQGFRDLIKGITVSLPTYPFADKRHWPEEAEPTQTASAGAFIHPMIDVNESTFERQVFKKTFMDDQFYIYDHLVSAIPTLPGVAYLDLARSTAELALGRKVQKIQNILWVSPLTVQDHQPTIAKTELKIQNGQVHFETFSEGEDHHKQLYSQGRVSYQTPEDTAAQDEYIDIQAIKKRTTFTIEGKDAYPLFKDLGLYLGPSFQVLQEVYKNDDEALGRLVLPAARVLDLKSFVLHPSLMDGSLQVAMAAAIGDDVDELFVPYTIGEVEVLHPLTEECYSYVTAVKEAKKSKSNLSKMNVVIADGTGKVLVKVRECVGVPLTEVHEKPNEKGVVPLSYAPQWESTPLPVHLPNTVDTVLLFEDVDHPFSGISASDQQVIRVHQSEQFEVKSNGLYGLNPENPADFVQLVGDLQQKGHTIQNICFTWGAHSLPKNESQLADAALLKPALNTGIFALMHLSQALLAGNIKDKVQIIYAYHSSEPGHFPLHAAVSGFANTLKQEGHKFSCKTVELIGDQQTAGRSWELMFQEFAINAHQVEVVRYQGEDRYIKRTLATTKPVFAGNDDSLAAPIKHRGTYLISGGAGGLGLIFAEHLAREYQANLVLLGRSSMSAQLEEKLTALTHLGGQVEYISTDITDGEEVANALARGRERFGHFDGIIHAAGCLRDAYIRDKNSEDFYAVLAPKLLGAVHLDQHSREDNLNFFVMCSSMSAVGGNAGQCDYAFANSYMDAFAHKRQRLTESDMRCGNTLSFNWSIWAEGGMQIDEATAVFFKNNLGIVPLSVKTGLSALLGGIASGYPQIAIMEGEREKVEQVFGFTEQVDTTPVLSEESESSNDKRTAAAEPAEANSELSQLVKKQLTQMVMDFLKLDESDISSDAILLDLGFDSIGLTSFANLINEHYALNVTPVLFFEYPSIDDVTTCLTEEHQEAVSKVHSTSGASSSREKATAAKPIPLQEVQNPSTLLDIQSKWPAGVETTSEQQTVSLANRFTDQPIAIVGISGSMPQSENLDEYWDNLANAVNMITEIPRDRWNWEDYYGDPLKEDNKSNSKWGGFMKEIDKFDSLFFGISPHEAEFMDPQQRLFLECVWAAVEDSGHKIADLSGTKTGLFVGVATNDYVDIMATNDIGIEAYTSTGNSHSVLVNRVSYLLDVHGPSAPLDTACSSSLVAIHRALESIHCGSCDMAIAGGVQVMASPSGFITFGKAGMLSPDGKCKTFDSRADGYVRGEGVGAIFLKPLSQAEADGNPIYAVIKATGENHGGKANALTAPNPNAQSELLIDVYEKAHVDPSTIGYIECHGTGTSLGDPIEIQGLKRTFNELYKRAGTEQPAAPHCGIGSVKTNIGHLETAAGIAGILKLVLSIQNKQIPASLHVQEVNPYIDLTGTPFYIVKETQPWIPAKDSNGKDLPRRGGVSSFGFGGANAHILLEEYLPPEVMPVANEHDLFVIPLSAKTETSLKTYVHKLLRFLHKNTVDMNGLAYTLQVGRDTMIHKLCVVATNQTDLVDKLGDVAQGNTDHPDVFTNISGPALQGPDKTEVREFQLDKMASQDWSAIAAAWVSDSAIDWTLLYGAKKPQRLSVVTYPFERNRHWIINESNAGKGKAGHHGEELSTIHPLVHMNVSTLTAQKFATMLNGQEFFLTEHVVDGKKILPGVAYMEMARKAGELSVGSQVTTIRDLVWFKPYIHDDNDSGQLAITMHPGKMQVGFDVTHFKAGENTVLSKGALSFDQHAHPRQQLDIKAIQSRCTELAYDAPGLYSLLHNSGLELDKGFQIVQTIHASQTEALSVLQLPAHLQQGADDYLLHPALMDGSLHTSMGLLKLNQIDKALNLPFSVEEIQIYGPLTELHYGYVTWSDENASSSQGDHRVTVTLLDHDGVVLVRMKNFLSKPFDRSNFGKIFGKPLPSGAVEPTVVGEQLNALAPVWEVLPQSPESQPAVTPAEGVYLVCSTADQEQWLREDFGHIQKSRWVTAPTSEEVDRITSAKFDELVWVAPDVQQEAQSAEDFQAMIEEQERGVIALFKLTRALINDKKGSQPLKLTIITQGAVLVTQRQSINPCHSGVIGFVGSLAKECPHWDIRLLDIESLHTTQAKSCLSQPFDPMGNPLAHRNGQWYRMGLGQVELGKEFKPVYKAGGVYVILGGAGGLGELLSSHLIEQYDAKIVWIGRSEFNAEIKAKCELLGEKGNQPLYFQADATDLNSLKSMASELQKIHPQINGVVHSAIVLKDQSIAQMSDEAFTKTLRAKVDTSVNLQSVFRDCELDFMLFFSSIISFFKTPGQSNYSAGCTFKDAFASAISASNKWVTKVINWGYWGNIGIVGNEGYRKIMEGAGIGSIESEEGLEALQQLMEGPFDQLGLIKTLGTKALKNLSVKETLAPARQFTSTQVVDMSQLETANLPPDELKALENEYNSSELDELAGQLLASILRHSGVDLEQPDTKANMDADVPEFYREWLHSTLTYLHNHDLTSADATISTETLWNQWHAATARWSTNPNRKAQITLLETCLKSLPEVLQGRKLATEVMFPGSSMALVEGIYKDNVVADFYNRVLKEALKAQLDHLQTTAPQHKIRILEVGAGTGGTTSQLIPLLDGYKDRIDEYCYTDISKAFLLYAEQQYAPQMPYLKTSMFDVSKPLNQQATQFADYDIVIATNVLHATPNIRETIRNSKAILAKEGVLLINEIGTWTLFGHLTFGLLEGWWLYEDGELRIPGNPGLNSKTWQNVLFDEGFHAVQFPAKIADSLGQQIIVAQSDGLTRQVNGNEKESEPYPIPSQAPRQNQPIEHVEGQPTVKQTQDTTSFDSEDIMNTQIQDVIKQKLSAALKIEPGIIQNKTPFADYGVDSIIGVSLIRDINEALHIELETVVLFEHSNVESLAAYVTQNYAGTLAHQASDETAAVDAQVVEQTAQRTTQQSSQMGLSEIQNVIKQSLSSALKIEPGIIQNKTPFAEYGVDSIIGVSLIRDINSALHIDLETVVLFEHSNVESLAQHINKNHAVVSGQQAPEGTQPALVGQPQNNSVEPSTRLDLVNQESRFWNPSQREVQAEQHATLSQAEIEPIAVIGMSGRFSQADSLDEFWDHIQQGRELVDEVTRWPQAECAGSQINAEDYCTRGSFINGIDQFDAEFFRISPEEATYMDPQQRIFLEESWKALENAGYATDKIGGKQCGVYVGCGGSHYDSLITSEPPAQSFWGNSESMIPTRIAYELDLRGPTIAIDTACSSSLVTIHLACQGLWIRETEMALAGGIFLQPTPRFFQVANRASMLSGTGSCRSFDPQGDGFVPGEGAGVLVLKRLSDAQRDGDYIHGTIIGSGINQDGSSNGIIAPNAKAQIELLESVYERFEIDPASVQLLEAHGTGTAFGDSIEHLALKRVFDNKAQNGPTHALGSVKMNIGHTVGSAGVAGVLKLLLAMKNKQLPPTPHLEPAYETEGQDLSPFYVNTQLKEWTTENDQPRRAAASAFGFSGTNAHIILEEPGKRPGTIDQTLGNLIVFSARTAQQLQQKITDMIAWLETGQDFSLLDIGHTLLSGRSTFKHRLACVSRSAEELRLQLKGWLDTRESGFVFAGVVDGFTVKEQVALKNFGNYCIEQCEAHVVQPGEPDEGVYLEQLSTLGDLFVKGYQLNYSRLYGNTARRVPLPTYPFERSRFWVATEPLKAAQLAAKNNGQADSRSVIHPLLQQNQSDLSQLRFTSQISQSNRFVQKQGDQAIILPSTQLAMALLAIKASMPDKQASFVLHLTNTAWAQQPVVVEDSSHFEVSLLPLSKNQMGVELCRKTTDEVAVCLQSYVDLAAGELQPLTFDVTEFKAQAVVEHIAFENSFYHHGERVVVELCRSDESNVIDGLAAIDLAAIVIPARALLLREKPTEDYPAVIAVGFASLHLLMTAGAPQYVMIEHVDSGAVNVNILDAQGHILMVIEQLQFKQADRQPQNTGYIFHHPEHNDSVVEASSELVMTVEEKARVFVTQFIAGLLKTPTEQVATNLNYVELGVSSMGLAALIKELNHLLGVDILPSILFEHVTIEAFSNHLGAQFEKQLEQLRVFKIPESSDTRGAPSDAFVLQPMPRPKRPFYLGDHMQNQESQTTEQSNPQQLEDMLEMLKAGEDTDQDSTQKLTF</sequence>
<dbReference type="SUPFAM" id="SSF51735">
    <property type="entry name" value="NAD(P)-binding Rossmann-fold domains"/>
    <property type="match status" value="3"/>
</dbReference>
<feature type="active site" description="Proton donor; for dehydratase activity" evidence="14">
    <location>
        <position position="3338"/>
    </location>
</feature>
<dbReference type="Pfam" id="PF21394">
    <property type="entry name" value="Beta-ketacyl_N"/>
    <property type="match status" value="2"/>
</dbReference>
<dbReference type="InterPro" id="IPR029063">
    <property type="entry name" value="SAM-dependent_MTases_sf"/>
</dbReference>
<feature type="active site" description="Proton donor; for dehydratase activity" evidence="14">
    <location>
        <position position="1771"/>
    </location>
</feature>
<keyword evidence="11" id="KW-0677">Repeat</keyword>
<name>A0ABV7JD24_9GAMM</name>
<organism evidence="19 20">
    <name type="scientific">Marinicella sediminis</name>
    <dbReference type="NCBI Taxonomy" id="1792834"/>
    <lineage>
        <taxon>Bacteria</taxon>
        <taxon>Pseudomonadati</taxon>
        <taxon>Pseudomonadota</taxon>
        <taxon>Gammaproteobacteria</taxon>
        <taxon>Lysobacterales</taxon>
        <taxon>Marinicellaceae</taxon>
        <taxon>Marinicella</taxon>
    </lineage>
</organism>
<dbReference type="PROSITE" id="PS00012">
    <property type="entry name" value="PHOSPHOPANTETHEINE"/>
    <property type="match status" value="1"/>
</dbReference>
<feature type="region of interest" description="Disordered" evidence="15">
    <location>
        <begin position="5594"/>
        <end position="5637"/>
    </location>
</feature>
<dbReference type="SMART" id="SM00822">
    <property type="entry name" value="PKS_KR"/>
    <property type="match status" value="2"/>
</dbReference>
<comment type="pathway">
    <text evidence="4">Lipid metabolism; fatty acid biosynthesis.</text>
</comment>
<dbReference type="Gene3D" id="3.10.129.110">
    <property type="entry name" value="Polyketide synthase dehydratase"/>
    <property type="match status" value="2"/>
</dbReference>
<dbReference type="PROSITE" id="PS50075">
    <property type="entry name" value="CARRIER"/>
    <property type="match status" value="4"/>
</dbReference>
<dbReference type="InterPro" id="IPR024320">
    <property type="entry name" value="LPG_synthase_C"/>
</dbReference>
<dbReference type="Pfam" id="PF01212">
    <property type="entry name" value="Beta_elim_lyase"/>
    <property type="match status" value="1"/>
</dbReference>
<keyword evidence="12" id="KW-0663">Pyridoxal phosphate</keyword>
<accession>A0ABV7JD24</accession>
<feature type="region of interest" description="Disordered" evidence="15">
    <location>
        <begin position="2463"/>
        <end position="2485"/>
    </location>
</feature>
<dbReference type="InterPro" id="IPR018201">
    <property type="entry name" value="Ketoacyl_synth_AS"/>
</dbReference>
<feature type="region of interest" description="C-terminal hotdog fold" evidence="14">
    <location>
        <begin position="3276"/>
        <end position="3425"/>
    </location>
</feature>
<dbReference type="EMBL" id="JBHRTS010000006">
    <property type="protein sequence ID" value="MFC3195077.1"/>
    <property type="molecule type" value="Genomic_DNA"/>
</dbReference>
<evidence type="ECO:0000259" key="17">
    <source>
        <dbReference type="PROSITE" id="PS52004"/>
    </source>
</evidence>
<dbReference type="SMART" id="SM00823">
    <property type="entry name" value="PKS_PP"/>
    <property type="match status" value="5"/>
</dbReference>
<dbReference type="InterPro" id="IPR020806">
    <property type="entry name" value="PKS_PP-bd"/>
</dbReference>
<dbReference type="Gene3D" id="3.40.47.10">
    <property type="match status" value="3"/>
</dbReference>
<evidence type="ECO:0000256" key="5">
    <source>
        <dbReference type="ARBA" id="ARBA00006484"/>
    </source>
</evidence>
<evidence type="ECO:0000256" key="7">
    <source>
        <dbReference type="ARBA" id="ARBA00022450"/>
    </source>
</evidence>
<feature type="region of interest" description="N-terminal hotdog fold" evidence="14">
    <location>
        <begin position="1573"/>
        <end position="1692"/>
    </location>
</feature>
<dbReference type="InterPro" id="IPR015424">
    <property type="entry name" value="PyrdxlP-dep_Trfase"/>
</dbReference>
<dbReference type="Pfam" id="PF00109">
    <property type="entry name" value="ketoacyl-synt"/>
    <property type="match status" value="3"/>
</dbReference>
<dbReference type="InterPro" id="IPR050091">
    <property type="entry name" value="PKS_NRPS_Biosynth_Enz"/>
</dbReference>
<dbReference type="InterPro" id="IPR001597">
    <property type="entry name" value="ArAA_b-elim_lyase/Thr_aldolase"/>
</dbReference>
<dbReference type="SUPFAM" id="SSF47336">
    <property type="entry name" value="ACP-like"/>
    <property type="match status" value="5"/>
</dbReference>
<feature type="domain" description="Carrier" evidence="16">
    <location>
        <begin position="4331"/>
        <end position="4408"/>
    </location>
</feature>
<dbReference type="Pfam" id="PF02801">
    <property type="entry name" value="Ketoacyl-synt_C"/>
    <property type="match status" value="3"/>
</dbReference>
<dbReference type="SMART" id="SM00826">
    <property type="entry name" value="PKS_DH"/>
    <property type="match status" value="2"/>
</dbReference>
<evidence type="ECO:0000313" key="19">
    <source>
        <dbReference type="EMBL" id="MFC3195077.1"/>
    </source>
</evidence>
<dbReference type="SUPFAM" id="SSF53901">
    <property type="entry name" value="Thiolase-like"/>
    <property type="match status" value="3"/>
</dbReference>
<dbReference type="SMART" id="SM00825">
    <property type="entry name" value="PKS_KS"/>
    <property type="match status" value="3"/>
</dbReference>
<evidence type="ECO:0000313" key="20">
    <source>
        <dbReference type="Proteomes" id="UP001595533"/>
    </source>
</evidence>
<dbReference type="Pfam" id="PF22621">
    <property type="entry name" value="CurL-like_PKS_C"/>
    <property type="match status" value="2"/>
</dbReference>
<dbReference type="Gene3D" id="1.10.1200.10">
    <property type="entry name" value="ACP-like"/>
    <property type="match status" value="5"/>
</dbReference>
<dbReference type="InterPro" id="IPR020841">
    <property type="entry name" value="PKS_Beta-ketoAc_synthase_dom"/>
</dbReference>
<evidence type="ECO:0000256" key="4">
    <source>
        <dbReference type="ARBA" id="ARBA00005194"/>
    </source>
</evidence>
<evidence type="ECO:0000256" key="8">
    <source>
        <dbReference type="ARBA" id="ARBA00022490"/>
    </source>
</evidence>
<comment type="cofactor">
    <cofactor evidence="1">
        <name>pyridoxal 5'-phosphate</name>
        <dbReference type="ChEBI" id="CHEBI:597326"/>
    </cofactor>
</comment>
<keyword evidence="7" id="KW-0596">Phosphopantetheine</keyword>
<dbReference type="PROSITE" id="PS00606">
    <property type="entry name" value="KS3_1"/>
    <property type="match status" value="3"/>
</dbReference>
<dbReference type="InterPro" id="IPR049552">
    <property type="entry name" value="PKS_DH_N"/>
</dbReference>
<evidence type="ECO:0000256" key="12">
    <source>
        <dbReference type="ARBA" id="ARBA00022898"/>
    </source>
</evidence>
<dbReference type="InterPro" id="IPR049551">
    <property type="entry name" value="PKS_DH_C"/>
</dbReference>
<evidence type="ECO:0000256" key="6">
    <source>
        <dbReference type="ARBA" id="ARBA00011881"/>
    </source>
</evidence>
<dbReference type="InterPro" id="IPR036291">
    <property type="entry name" value="NAD(P)-bd_dom_sf"/>
</dbReference>
<comment type="subcellular location">
    <subcellularLocation>
        <location evidence="2">Cytoplasm</location>
    </subcellularLocation>
</comment>
<comment type="similarity">
    <text evidence="5">Belongs to the short-chain dehydrogenases/reductases (SDR) family.</text>
</comment>
<evidence type="ECO:0000256" key="3">
    <source>
        <dbReference type="ARBA" id="ARBA00004792"/>
    </source>
</evidence>
<feature type="region of interest" description="N-terminal hotdog fold" evidence="14">
    <location>
        <begin position="3143"/>
        <end position="3261"/>
    </location>
</feature>
<evidence type="ECO:0000259" key="18">
    <source>
        <dbReference type="PROSITE" id="PS52019"/>
    </source>
</evidence>
<dbReference type="PANTHER" id="PTHR43775">
    <property type="entry name" value="FATTY ACID SYNTHASE"/>
    <property type="match status" value="1"/>
</dbReference>
<dbReference type="InterPro" id="IPR049900">
    <property type="entry name" value="PKS_mFAS_DH"/>
</dbReference>
<evidence type="ECO:0000256" key="9">
    <source>
        <dbReference type="ARBA" id="ARBA00022553"/>
    </source>
</evidence>
<dbReference type="CDD" id="cd08953">
    <property type="entry name" value="KR_2_SDR_x"/>
    <property type="match status" value="2"/>
</dbReference>
<dbReference type="Pfam" id="PF08659">
    <property type="entry name" value="KR"/>
    <property type="match status" value="2"/>
</dbReference>
<gene>
    <name evidence="19" type="ORF">ACFODZ_12565</name>
</gene>
<dbReference type="InterPro" id="IPR036736">
    <property type="entry name" value="ACP-like_sf"/>
</dbReference>
<evidence type="ECO:0000256" key="1">
    <source>
        <dbReference type="ARBA" id="ARBA00001933"/>
    </source>
</evidence>
<dbReference type="InterPro" id="IPR014031">
    <property type="entry name" value="Ketoacyl_synth_C"/>
</dbReference>
<protein>
    <submittedName>
        <fullName evidence="19">SDR family NAD(P)-dependent oxidoreductase</fullName>
    </submittedName>
</protein>
<dbReference type="InterPro" id="IPR042104">
    <property type="entry name" value="PKS_dehydratase_sf"/>
</dbReference>
<dbReference type="InterPro" id="IPR013217">
    <property type="entry name" value="Methyltransf_12"/>
</dbReference>
<dbReference type="Pfam" id="PF14765">
    <property type="entry name" value="PS-DH"/>
    <property type="match status" value="2"/>
</dbReference>
<evidence type="ECO:0000256" key="2">
    <source>
        <dbReference type="ARBA" id="ARBA00004496"/>
    </source>
</evidence>
<dbReference type="Gene3D" id="3.40.640.10">
    <property type="entry name" value="Type I PLP-dependent aspartate aminotransferase-like (Major domain)"/>
    <property type="match status" value="1"/>
</dbReference>
<dbReference type="InterPro" id="IPR057326">
    <property type="entry name" value="KR_dom"/>
</dbReference>
<reference evidence="20" key="1">
    <citation type="journal article" date="2019" name="Int. J. Syst. Evol. Microbiol.">
        <title>The Global Catalogue of Microorganisms (GCM) 10K type strain sequencing project: providing services to taxonomists for standard genome sequencing and annotation.</title>
        <authorList>
            <consortium name="The Broad Institute Genomics Platform"/>
            <consortium name="The Broad Institute Genome Sequencing Center for Infectious Disease"/>
            <person name="Wu L."/>
            <person name="Ma J."/>
        </authorList>
    </citation>
    <scope>NUCLEOTIDE SEQUENCE [LARGE SCALE GENOMIC DNA]</scope>
    <source>
        <strain evidence="20">KCTC 42953</strain>
    </source>
</reference>
<dbReference type="Gene3D" id="1.10.1240.100">
    <property type="match status" value="3"/>
</dbReference>
<dbReference type="Gene3D" id="3.90.1150.10">
    <property type="entry name" value="Aspartate Aminotransferase, domain 1"/>
    <property type="match status" value="1"/>
</dbReference>
<dbReference type="PROSITE" id="PS52019">
    <property type="entry name" value="PKS_MFAS_DH"/>
    <property type="match status" value="2"/>
</dbReference>
<dbReference type="RefSeq" id="WP_109862419.1">
    <property type="nucleotide sequence ID" value="NZ_JBHRTS010000006.1"/>
</dbReference>
<dbReference type="InterPro" id="IPR009081">
    <property type="entry name" value="PP-bd_ACP"/>
</dbReference>
<feature type="region of interest" description="Disordered" evidence="15">
    <location>
        <begin position="2354"/>
        <end position="2379"/>
    </location>
</feature>
<feature type="compositionally biased region" description="Polar residues" evidence="15">
    <location>
        <begin position="5598"/>
        <end position="5613"/>
    </location>
</feature>
<feature type="domain" description="Carrier" evidence="16">
    <location>
        <begin position="8"/>
        <end position="81"/>
    </location>
</feature>
<dbReference type="Gene3D" id="3.40.50.720">
    <property type="entry name" value="NAD(P)-binding Rossmann-like Domain"/>
    <property type="match status" value="2"/>
</dbReference>
<dbReference type="InterPro" id="IPR049490">
    <property type="entry name" value="C883_1060-like_KR_N"/>
</dbReference>
<dbReference type="InterPro" id="IPR015422">
    <property type="entry name" value="PyrdxlP-dep_Trfase_small"/>
</dbReference>
<keyword evidence="13" id="KW-0511">Multifunctional enzyme</keyword>
<comment type="pathway">
    <text evidence="3">Antibiotic biosynthesis.</text>
</comment>
<feature type="domain" description="Ketosynthase family 3 (KS3)" evidence="17">
    <location>
        <begin position="2522"/>
        <end position="2959"/>
    </location>
</feature>
<dbReference type="InterPro" id="IPR006162">
    <property type="entry name" value="Ppantetheine_attach_site"/>
</dbReference>
<dbReference type="Proteomes" id="UP001595533">
    <property type="component" value="Unassembled WGS sequence"/>
</dbReference>
<dbReference type="Pfam" id="PF00550">
    <property type="entry name" value="PP-binding"/>
    <property type="match status" value="5"/>
</dbReference>
<dbReference type="Pfam" id="PF08242">
    <property type="entry name" value="Methyltransf_12"/>
    <property type="match status" value="1"/>
</dbReference>
<dbReference type="PANTHER" id="PTHR43775:SF37">
    <property type="entry name" value="SI:DKEY-61P9.11"/>
    <property type="match status" value="1"/>
</dbReference>
<feature type="domain" description="Ketosynthase family 3 (KS3)" evidence="17">
    <location>
        <begin position="966"/>
        <end position="1391"/>
    </location>
</feature>